<keyword evidence="8" id="KW-0472">Membrane</keyword>
<name>A0A9D2CRY4_9FIRM</name>
<dbReference type="PROSITE" id="PS50893">
    <property type="entry name" value="ABC_TRANSPORTER_2"/>
    <property type="match status" value="1"/>
</dbReference>
<dbReference type="Proteomes" id="UP000886750">
    <property type="component" value="Unassembled WGS sequence"/>
</dbReference>
<comment type="caution">
    <text evidence="10">The sequence shown here is derived from an EMBL/GenBank/DDBJ whole genome shotgun (WGS) entry which is preliminary data.</text>
</comment>
<dbReference type="NCBIfam" id="TIGR04520">
    <property type="entry name" value="ECF_ATPase_1"/>
    <property type="match status" value="1"/>
</dbReference>
<evidence type="ECO:0000256" key="7">
    <source>
        <dbReference type="ARBA" id="ARBA00022967"/>
    </source>
</evidence>
<dbReference type="InterPro" id="IPR017871">
    <property type="entry name" value="ABC_transporter-like_CS"/>
</dbReference>
<evidence type="ECO:0000256" key="5">
    <source>
        <dbReference type="ARBA" id="ARBA00022741"/>
    </source>
</evidence>
<dbReference type="CDD" id="cd03225">
    <property type="entry name" value="ABC_cobalt_CbiO_domain1"/>
    <property type="match status" value="1"/>
</dbReference>
<protein>
    <submittedName>
        <fullName evidence="10">Energy-coupling factor transporter ATPase</fullName>
    </submittedName>
</protein>
<dbReference type="PANTHER" id="PTHR43553">
    <property type="entry name" value="HEAVY METAL TRANSPORTER"/>
    <property type="match status" value="1"/>
</dbReference>
<gene>
    <name evidence="10" type="ORF">H9729_00055</name>
</gene>
<proteinExistence type="inferred from homology"/>
<keyword evidence="3" id="KW-0813">Transport</keyword>
<evidence type="ECO:0000256" key="2">
    <source>
        <dbReference type="ARBA" id="ARBA00005417"/>
    </source>
</evidence>
<dbReference type="InterPro" id="IPR030947">
    <property type="entry name" value="EcfA_1"/>
</dbReference>
<keyword evidence="6" id="KW-0067">ATP-binding</keyword>
<reference evidence="10" key="1">
    <citation type="journal article" date="2021" name="PeerJ">
        <title>Extensive microbial diversity within the chicken gut microbiome revealed by metagenomics and culture.</title>
        <authorList>
            <person name="Gilroy R."/>
            <person name="Ravi A."/>
            <person name="Getino M."/>
            <person name="Pursley I."/>
            <person name="Horton D.L."/>
            <person name="Alikhan N.F."/>
            <person name="Baker D."/>
            <person name="Gharbi K."/>
            <person name="Hall N."/>
            <person name="Watson M."/>
            <person name="Adriaenssens E.M."/>
            <person name="Foster-Nyarko E."/>
            <person name="Jarju S."/>
            <person name="Secka A."/>
            <person name="Antonio M."/>
            <person name="Oren A."/>
            <person name="Chaudhuri R.R."/>
            <person name="La Ragione R."/>
            <person name="Hildebrand F."/>
            <person name="Pallen M.J."/>
        </authorList>
    </citation>
    <scope>NUCLEOTIDE SEQUENCE</scope>
    <source>
        <strain evidence="10">1345</strain>
    </source>
</reference>
<dbReference type="InterPro" id="IPR015856">
    <property type="entry name" value="ABC_transpr_CbiO/EcfA_su"/>
</dbReference>
<dbReference type="InterPro" id="IPR050095">
    <property type="entry name" value="ECF_ABC_transporter_ATP-bd"/>
</dbReference>
<evidence type="ECO:0000256" key="1">
    <source>
        <dbReference type="ARBA" id="ARBA00004202"/>
    </source>
</evidence>
<dbReference type="SMART" id="SM00382">
    <property type="entry name" value="AAA"/>
    <property type="match status" value="1"/>
</dbReference>
<dbReference type="Gene3D" id="3.40.50.300">
    <property type="entry name" value="P-loop containing nucleotide triphosphate hydrolases"/>
    <property type="match status" value="1"/>
</dbReference>
<dbReference type="EMBL" id="DXCQ01000001">
    <property type="protein sequence ID" value="HIY96061.1"/>
    <property type="molecule type" value="Genomic_DNA"/>
</dbReference>
<evidence type="ECO:0000256" key="4">
    <source>
        <dbReference type="ARBA" id="ARBA00022475"/>
    </source>
</evidence>
<dbReference type="PROSITE" id="PS00211">
    <property type="entry name" value="ABC_TRANSPORTER_1"/>
    <property type="match status" value="1"/>
</dbReference>
<dbReference type="GO" id="GO:0042626">
    <property type="term" value="F:ATPase-coupled transmembrane transporter activity"/>
    <property type="evidence" value="ECO:0007669"/>
    <property type="project" value="TreeGrafter"/>
</dbReference>
<keyword evidence="4" id="KW-1003">Cell membrane</keyword>
<dbReference type="SUPFAM" id="SSF52540">
    <property type="entry name" value="P-loop containing nucleoside triphosphate hydrolases"/>
    <property type="match status" value="1"/>
</dbReference>
<evidence type="ECO:0000259" key="9">
    <source>
        <dbReference type="PROSITE" id="PS50893"/>
    </source>
</evidence>
<comment type="similarity">
    <text evidence="2">Belongs to the ABC transporter superfamily.</text>
</comment>
<keyword evidence="7" id="KW-1278">Translocase</keyword>
<accession>A0A9D2CRY4</accession>
<dbReference type="GO" id="GO:0043190">
    <property type="term" value="C:ATP-binding cassette (ABC) transporter complex"/>
    <property type="evidence" value="ECO:0007669"/>
    <property type="project" value="TreeGrafter"/>
</dbReference>
<organism evidence="10 11">
    <name type="scientific">Candidatus Borkfalkia excrementigallinarum</name>
    <dbReference type="NCBI Taxonomy" id="2838506"/>
    <lineage>
        <taxon>Bacteria</taxon>
        <taxon>Bacillati</taxon>
        <taxon>Bacillota</taxon>
        <taxon>Clostridia</taxon>
        <taxon>Christensenellales</taxon>
        <taxon>Christensenellaceae</taxon>
        <taxon>Candidatus Borkfalkia</taxon>
    </lineage>
</organism>
<dbReference type="Pfam" id="PF00005">
    <property type="entry name" value="ABC_tran"/>
    <property type="match status" value="1"/>
</dbReference>
<sequence length="278" mass="30340">MEAVRFDNVKFSYREDGGEFAVNGVSLSIEEGQFVAVLGRNGSGKSTLAKLINALLVPGSGTVSVFGMNTADDKKTFEIRKSAGMVFQNPDNQTVASIVEDDVAFGPENIGVPREEIGKRIDFALNAVGMQAFRHSSPARLSGGQKQRIAIAGVLSILPKIMILDESTAMLDPQGRREVMSVVKKLNREQKMTVILITHFMDEALQADRAIVMHRGEVVMDGAPEEIFSRSDELETYNLTLPRAAYICKKLQTAGMPVGNAFTAEELAEEICRSLQRG</sequence>
<dbReference type="NCBIfam" id="NF010167">
    <property type="entry name" value="PRK13648.1"/>
    <property type="match status" value="1"/>
</dbReference>
<feature type="domain" description="ABC transporter" evidence="9">
    <location>
        <begin position="4"/>
        <end position="240"/>
    </location>
</feature>
<dbReference type="AlphaFoldDB" id="A0A9D2CRY4"/>
<keyword evidence="5" id="KW-0547">Nucleotide-binding</keyword>
<dbReference type="PANTHER" id="PTHR43553:SF24">
    <property type="entry name" value="ENERGY-COUPLING FACTOR TRANSPORTER ATP-BINDING PROTEIN ECFA1"/>
    <property type="match status" value="1"/>
</dbReference>
<dbReference type="GO" id="GO:0016887">
    <property type="term" value="F:ATP hydrolysis activity"/>
    <property type="evidence" value="ECO:0007669"/>
    <property type="project" value="InterPro"/>
</dbReference>
<dbReference type="InterPro" id="IPR003593">
    <property type="entry name" value="AAA+_ATPase"/>
</dbReference>
<dbReference type="FunFam" id="3.40.50.300:FF:000224">
    <property type="entry name" value="Energy-coupling factor transporter ATP-binding protein EcfA"/>
    <property type="match status" value="1"/>
</dbReference>
<evidence type="ECO:0000256" key="8">
    <source>
        <dbReference type="ARBA" id="ARBA00023136"/>
    </source>
</evidence>
<dbReference type="GO" id="GO:0005524">
    <property type="term" value="F:ATP binding"/>
    <property type="evidence" value="ECO:0007669"/>
    <property type="project" value="UniProtKB-KW"/>
</dbReference>
<evidence type="ECO:0000256" key="6">
    <source>
        <dbReference type="ARBA" id="ARBA00022840"/>
    </source>
</evidence>
<reference evidence="10" key="2">
    <citation type="submission" date="2021-04" db="EMBL/GenBank/DDBJ databases">
        <authorList>
            <person name="Gilroy R."/>
        </authorList>
    </citation>
    <scope>NUCLEOTIDE SEQUENCE</scope>
    <source>
        <strain evidence="10">1345</strain>
    </source>
</reference>
<dbReference type="InterPro" id="IPR027417">
    <property type="entry name" value="P-loop_NTPase"/>
</dbReference>
<evidence type="ECO:0000313" key="11">
    <source>
        <dbReference type="Proteomes" id="UP000886750"/>
    </source>
</evidence>
<comment type="subcellular location">
    <subcellularLocation>
        <location evidence="1">Cell membrane</location>
        <topology evidence="1">Peripheral membrane protein</topology>
    </subcellularLocation>
</comment>
<dbReference type="InterPro" id="IPR003439">
    <property type="entry name" value="ABC_transporter-like_ATP-bd"/>
</dbReference>
<evidence type="ECO:0000256" key="3">
    <source>
        <dbReference type="ARBA" id="ARBA00022448"/>
    </source>
</evidence>
<evidence type="ECO:0000313" key="10">
    <source>
        <dbReference type="EMBL" id="HIY96061.1"/>
    </source>
</evidence>